<feature type="domain" description="Ig-like" evidence="2">
    <location>
        <begin position="42"/>
        <end position="108"/>
    </location>
</feature>
<dbReference type="eggNOG" id="KOG0200">
    <property type="taxonomic scope" value="Eukaryota"/>
</dbReference>
<dbReference type="Proteomes" id="UP000007875">
    <property type="component" value="Unassembled WGS sequence"/>
</dbReference>
<dbReference type="Ensembl" id="ENSCSAVT00000017830.1">
    <property type="protein sequence ID" value="ENSCSAVP00000017638.1"/>
    <property type="gene ID" value="ENSCSAVG00000010385.1"/>
</dbReference>
<feature type="region of interest" description="Disordered" evidence="1">
    <location>
        <begin position="78"/>
        <end position="97"/>
    </location>
</feature>
<reference evidence="3" key="2">
    <citation type="submission" date="2025-08" db="UniProtKB">
        <authorList>
            <consortium name="Ensembl"/>
        </authorList>
    </citation>
    <scope>IDENTIFICATION</scope>
</reference>
<reference evidence="3" key="3">
    <citation type="submission" date="2025-09" db="UniProtKB">
        <authorList>
            <consortium name="Ensembl"/>
        </authorList>
    </citation>
    <scope>IDENTIFICATION</scope>
</reference>
<dbReference type="PANTHER" id="PTHR19890">
    <property type="entry name" value="FIBROBLAST GROWTH FACTOR RECEPTOR"/>
    <property type="match status" value="1"/>
</dbReference>
<feature type="compositionally biased region" description="Polar residues" evidence="1">
    <location>
        <begin position="84"/>
        <end position="97"/>
    </location>
</feature>
<organism evidence="3 4">
    <name type="scientific">Ciona savignyi</name>
    <name type="common">Pacific transparent sea squirt</name>
    <dbReference type="NCBI Taxonomy" id="51511"/>
    <lineage>
        <taxon>Eukaryota</taxon>
        <taxon>Metazoa</taxon>
        <taxon>Chordata</taxon>
        <taxon>Tunicata</taxon>
        <taxon>Ascidiacea</taxon>
        <taxon>Phlebobranchia</taxon>
        <taxon>Cionidae</taxon>
        <taxon>Ciona</taxon>
    </lineage>
</organism>
<dbReference type="InterPro" id="IPR013783">
    <property type="entry name" value="Ig-like_fold"/>
</dbReference>
<protein>
    <recommendedName>
        <fullName evidence="2">Ig-like domain-containing protein</fullName>
    </recommendedName>
</protein>
<keyword evidence="4" id="KW-1185">Reference proteome</keyword>
<evidence type="ECO:0000313" key="3">
    <source>
        <dbReference type="Ensembl" id="ENSCSAVP00000017638.1"/>
    </source>
</evidence>
<accession>H2ZJ72</accession>
<dbReference type="SUPFAM" id="SSF48726">
    <property type="entry name" value="Immunoglobulin"/>
    <property type="match status" value="1"/>
</dbReference>
<name>H2ZJ72_CIOSA</name>
<dbReference type="HOGENOM" id="CLU_2202867_0_0_1"/>
<dbReference type="PANTHER" id="PTHR19890:SF10">
    <property type="entry name" value="FIBROBLAST GROWTH FACTOR RECEPTOR-LIKE 1"/>
    <property type="match status" value="1"/>
</dbReference>
<evidence type="ECO:0000256" key="1">
    <source>
        <dbReference type="SAM" id="MobiDB-lite"/>
    </source>
</evidence>
<evidence type="ECO:0000259" key="2">
    <source>
        <dbReference type="PROSITE" id="PS50835"/>
    </source>
</evidence>
<evidence type="ECO:0000313" key="4">
    <source>
        <dbReference type="Proteomes" id="UP000007875"/>
    </source>
</evidence>
<dbReference type="AlphaFoldDB" id="H2ZJ72"/>
<reference evidence="4" key="1">
    <citation type="submission" date="2003-08" db="EMBL/GenBank/DDBJ databases">
        <authorList>
            <person name="Birren B."/>
            <person name="Nusbaum C."/>
            <person name="Abebe A."/>
            <person name="Abouelleil A."/>
            <person name="Adekoya E."/>
            <person name="Ait-zahra M."/>
            <person name="Allen N."/>
            <person name="Allen T."/>
            <person name="An P."/>
            <person name="Anderson M."/>
            <person name="Anderson S."/>
            <person name="Arachchi H."/>
            <person name="Armbruster J."/>
            <person name="Bachantsang P."/>
            <person name="Baldwin J."/>
            <person name="Barry A."/>
            <person name="Bayul T."/>
            <person name="Blitshsteyn B."/>
            <person name="Bloom T."/>
            <person name="Blye J."/>
            <person name="Boguslavskiy L."/>
            <person name="Borowsky M."/>
            <person name="Boukhgalter B."/>
            <person name="Brunache A."/>
            <person name="Butler J."/>
            <person name="Calixte N."/>
            <person name="Calvo S."/>
            <person name="Camarata J."/>
            <person name="Campo K."/>
            <person name="Chang J."/>
            <person name="Cheshatsang Y."/>
            <person name="Citroen M."/>
            <person name="Collymore A."/>
            <person name="Considine T."/>
            <person name="Cook A."/>
            <person name="Cooke P."/>
            <person name="Corum B."/>
            <person name="Cuomo C."/>
            <person name="David R."/>
            <person name="Dawoe T."/>
            <person name="Degray S."/>
            <person name="Dodge S."/>
            <person name="Dooley K."/>
            <person name="Dorje P."/>
            <person name="Dorjee K."/>
            <person name="Dorris L."/>
            <person name="Duffey N."/>
            <person name="Dupes A."/>
            <person name="Elkins T."/>
            <person name="Engels R."/>
            <person name="Erickson J."/>
            <person name="Farina A."/>
            <person name="Faro S."/>
            <person name="Ferreira P."/>
            <person name="Fischer H."/>
            <person name="Fitzgerald M."/>
            <person name="Foley K."/>
            <person name="Gage D."/>
            <person name="Galagan J."/>
            <person name="Gearin G."/>
            <person name="Gnerre S."/>
            <person name="Gnirke A."/>
            <person name="Goyette A."/>
            <person name="Graham J."/>
            <person name="Grandbois E."/>
            <person name="Gyaltsen K."/>
            <person name="Hafez N."/>
            <person name="Hagopian D."/>
            <person name="Hagos B."/>
            <person name="Hall J."/>
            <person name="Hatcher B."/>
            <person name="Heller A."/>
            <person name="Higgins H."/>
            <person name="Honan T."/>
            <person name="Horn A."/>
            <person name="Houde N."/>
            <person name="Hughes L."/>
            <person name="Hulme W."/>
            <person name="Husby E."/>
            <person name="Iliev I."/>
            <person name="Jaffe D."/>
            <person name="Jones C."/>
            <person name="Kamal M."/>
            <person name="Kamat A."/>
            <person name="Kamvysselis M."/>
            <person name="Karlsson E."/>
            <person name="Kells C."/>
            <person name="Kieu A."/>
            <person name="Kisner P."/>
            <person name="Kodira C."/>
            <person name="Kulbokas E."/>
            <person name="Labutti K."/>
            <person name="Lama D."/>
            <person name="Landers T."/>
            <person name="Leger J."/>
            <person name="Levine S."/>
            <person name="Lewis D."/>
            <person name="Lewis T."/>
            <person name="Lindblad-toh K."/>
            <person name="Liu X."/>
            <person name="Lokyitsang T."/>
            <person name="Lokyitsang Y."/>
            <person name="Lucien O."/>
            <person name="Lui A."/>
            <person name="Ma L.J."/>
            <person name="Mabbitt R."/>
            <person name="Macdonald J."/>
            <person name="Maclean C."/>
            <person name="Major J."/>
            <person name="Manning J."/>
            <person name="Marabella R."/>
            <person name="Maru K."/>
            <person name="Matthews C."/>
            <person name="Mauceli E."/>
            <person name="Mccarthy M."/>
            <person name="Mcdonough S."/>
            <person name="Mcghee T."/>
            <person name="Meldrim J."/>
            <person name="Meneus L."/>
            <person name="Mesirov J."/>
            <person name="Mihalev A."/>
            <person name="Mihova T."/>
            <person name="Mikkelsen T."/>
            <person name="Mlenga V."/>
            <person name="Moru K."/>
            <person name="Mozes J."/>
            <person name="Mulrain L."/>
            <person name="Munson G."/>
            <person name="Naylor J."/>
            <person name="Newes C."/>
            <person name="Nguyen C."/>
            <person name="Nguyen N."/>
            <person name="Nguyen T."/>
            <person name="Nicol R."/>
            <person name="Nielsen C."/>
            <person name="Nizzari M."/>
            <person name="Norbu C."/>
            <person name="Norbu N."/>
            <person name="O'donnell P."/>
            <person name="Okoawo O."/>
            <person name="O'leary S."/>
            <person name="Omotosho B."/>
            <person name="O'neill K."/>
            <person name="Osman S."/>
            <person name="Parker S."/>
            <person name="Perrin D."/>
            <person name="Phunkhang P."/>
            <person name="Piqani B."/>
            <person name="Purcell S."/>
            <person name="Rachupka T."/>
            <person name="Ramasamy U."/>
            <person name="Rameau R."/>
            <person name="Ray V."/>
            <person name="Raymond C."/>
            <person name="Retta R."/>
            <person name="Richardson S."/>
            <person name="Rise C."/>
            <person name="Rodriguez J."/>
            <person name="Rogers J."/>
            <person name="Rogov P."/>
            <person name="Rutman M."/>
            <person name="Schupbach R."/>
            <person name="Seaman C."/>
            <person name="Settipalli S."/>
            <person name="Sharpe T."/>
            <person name="Sheridan J."/>
            <person name="Sherpa N."/>
            <person name="Shi J."/>
            <person name="Smirnov S."/>
            <person name="Smith C."/>
            <person name="Sougnez C."/>
            <person name="Spencer B."/>
            <person name="Stalker J."/>
            <person name="Stange-thomann N."/>
            <person name="Stavropoulos S."/>
            <person name="Stetson K."/>
            <person name="Stone C."/>
            <person name="Stone S."/>
            <person name="Stubbs M."/>
            <person name="Talamas J."/>
            <person name="Tchuinga P."/>
            <person name="Tenzing P."/>
            <person name="Tesfaye S."/>
            <person name="Theodore J."/>
            <person name="Thoulutsang Y."/>
            <person name="Topham K."/>
            <person name="Towey S."/>
            <person name="Tsamla T."/>
            <person name="Tsomo N."/>
            <person name="Vallee D."/>
            <person name="Vassiliev H."/>
            <person name="Venkataraman V."/>
            <person name="Vinson J."/>
            <person name="Vo A."/>
            <person name="Wade C."/>
            <person name="Wang S."/>
            <person name="Wangchuk T."/>
            <person name="Wangdi T."/>
            <person name="Whittaker C."/>
            <person name="Wilkinson J."/>
            <person name="Wu Y."/>
            <person name="Wyman D."/>
            <person name="Yadav S."/>
            <person name="Yang S."/>
            <person name="Yang X."/>
            <person name="Yeager S."/>
            <person name="Yee E."/>
            <person name="Young G."/>
            <person name="Zainoun J."/>
            <person name="Zembeck L."/>
            <person name="Zimmer A."/>
            <person name="Zody M."/>
            <person name="Lander E."/>
        </authorList>
    </citation>
    <scope>NUCLEOTIDE SEQUENCE [LARGE SCALE GENOMIC DNA]</scope>
</reference>
<dbReference type="Gene3D" id="2.60.40.10">
    <property type="entry name" value="Immunoglobulins"/>
    <property type="match status" value="1"/>
</dbReference>
<proteinExistence type="predicted"/>
<dbReference type="InterPro" id="IPR007110">
    <property type="entry name" value="Ig-like_dom"/>
</dbReference>
<dbReference type="InParanoid" id="H2ZJ72"/>
<dbReference type="InterPro" id="IPR036179">
    <property type="entry name" value="Ig-like_dom_sf"/>
</dbReference>
<dbReference type="STRING" id="51511.ENSCSAVP00000017638"/>
<dbReference type="Pfam" id="PF13927">
    <property type="entry name" value="Ig_3"/>
    <property type="match status" value="1"/>
</dbReference>
<dbReference type="PROSITE" id="PS50835">
    <property type="entry name" value="IG_LIKE"/>
    <property type="match status" value="1"/>
</dbReference>
<dbReference type="InterPro" id="IPR052615">
    <property type="entry name" value="FGFRL"/>
</dbReference>
<sequence length="108" mass="12237">MGDRGVYRCEAVNGYGSEELEIMLLVEVELNTSASYVASEKPIFTEPTKMRRHNFVKPAGSDVRFTCKAKGKPPPQIQWFKDGNFTNLPEGNPRRQQWSLTLRGLTMS</sequence>